<dbReference type="RefSeq" id="WP_263073487.1">
    <property type="nucleotide sequence ID" value="NZ_JAOUSF010000003.1"/>
</dbReference>
<proteinExistence type="predicted"/>
<accession>A0AAE3LNU9</accession>
<organism evidence="2 3">
    <name type="scientific">Perspicuibacillus lycopersici</name>
    <dbReference type="NCBI Taxonomy" id="1325689"/>
    <lineage>
        <taxon>Bacteria</taxon>
        <taxon>Bacillati</taxon>
        <taxon>Bacillota</taxon>
        <taxon>Bacilli</taxon>
        <taxon>Bacillales</taxon>
        <taxon>Bacillaceae</taxon>
        <taxon>Perspicuibacillus</taxon>
    </lineage>
</organism>
<reference evidence="2" key="1">
    <citation type="submission" date="2022-10" db="EMBL/GenBank/DDBJ databases">
        <title>Description of Fervidibacillus gen. nov. in the family Fervidibacillaceae fam. nov. with two species, Fervidibacillus albus sp. nov., and Fervidibacillus halotolerans sp. nov., isolated from tidal flat sediments.</title>
        <authorList>
            <person name="Kwon K.K."/>
            <person name="Yang S.-H."/>
        </authorList>
    </citation>
    <scope>NUCLEOTIDE SEQUENCE</scope>
    <source>
        <strain evidence="2">JCM 19140</strain>
    </source>
</reference>
<keyword evidence="3" id="KW-1185">Reference proteome</keyword>
<evidence type="ECO:0000259" key="1">
    <source>
        <dbReference type="Pfam" id="PF03413"/>
    </source>
</evidence>
<evidence type="ECO:0000313" key="2">
    <source>
        <dbReference type="EMBL" id="MCU9614247.1"/>
    </source>
</evidence>
<comment type="caution">
    <text evidence="2">The sequence shown here is derived from an EMBL/GenBank/DDBJ whole genome shotgun (WGS) entry which is preliminary data.</text>
</comment>
<dbReference type="EMBL" id="JAOUSF010000003">
    <property type="protein sequence ID" value="MCU9614247.1"/>
    <property type="molecule type" value="Genomic_DNA"/>
</dbReference>
<feature type="domain" description="PepSY" evidence="1">
    <location>
        <begin position="58"/>
        <end position="99"/>
    </location>
</feature>
<gene>
    <name evidence="2" type="ORF">OEV98_11810</name>
</gene>
<dbReference type="InterPro" id="IPR025711">
    <property type="entry name" value="PepSY"/>
</dbReference>
<dbReference type="AlphaFoldDB" id="A0AAE3LNU9"/>
<protein>
    <submittedName>
        <fullName evidence="2">PepSY domain-containing protein</fullName>
    </submittedName>
</protein>
<dbReference type="Proteomes" id="UP001209318">
    <property type="component" value="Unassembled WGS sequence"/>
</dbReference>
<name>A0AAE3LNU9_9BACI</name>
<sequence>MKFKGLIIGVAAGVAASLLTKSIVARNHLFSSEEVLQNMKNMLKDNGKIIGSWIMTKPETLEKNASAYQVYRGGITREDENRQTDYEFVIDAKSGSILELSEV</sequence>
<evidence type="ECO:0000313" key="3">
    <source>
        <dbReference type="Proteomes" id="UP001209318"/>
    </source>
</evidence>
<dbReference type="Pfam" id="PF03413">
    <property type="entry name" value="PepSY"/>
    <property type="match status" value="1"/>
</dbReference>